<accession>A0A142F180</accession>
<proteinExistence type="predicted"/>
<dbReference type="GeneID" id="28799422"/>
<evidence type="ECO:0000313" key="1">
    <source>
        <dbReference type="EMBL" id="AMQ66537.1"/>
    </source>
</evidence>
<keyword evidence="2" id="KW-1185">Reference proteome</keyword>
<dbReference type="RefSeq" id="YP_009275227.1">
    <property type="nucleotide sequence ID" value="NC_030925.1"/>
</dbReference>
<evidence type="ECO:0000313" key="2">
    <source>
        <dbReference type="Proteomes" id="UP000201588"/>
    </source>
</evidence>
<reference evidence="1 2" key="1">
    <citation type="submission" date="2016-01" db="EMBL/GenBank/DDBJ databases">
        <title>Isolation and characterization of bacteriophages from East Africa Rift Valley soda lakes.</title>
        <authorList>
            <person name="van Zyl L.J."/>
            <person name="Nemavhulani S."/>
            <person name="Cowan D.A."/>
            <person name="Trindade M.I."/>
        </authorList>
    </citation>
    <scope>NUCLEOTIDE SEQUENCE [LARGE SCALE GENOMIC DNA]</scope>
</reference>
<dbReference type="Proteomes" id="UP000201588">
    <property type="component" value="Segment"/>
</dbReference>
<protein>
    <recommendedName>
        <fullName evidence="3">Spo0E like sporulation regulatory protein</fullName>
    </recommendedName>
</protein>
<name>A0A142F180_9CAUD</name>
<dbReference type="EMBL" id="KU640380">
    <property type="protein sequence ID" value="AMQ66537.1"/>
    <property type="molecule type" value="Genomic_DNA"/>
</dbReference>
<sequence>MKEQKLGYEKSVRIQDILEELEARRTKLIYALEGNLGDPDMLRGALIQLDNLINYYEELSEDKNMGNIKNKDSYE</sequence>
<dbReference type="KEGG" id="vg:28799422"/>
<organism evidence="1 2">
    <name type="scientific">Bacillus phage Shbh1</name>
    <dbReference type="NCBI Taxonomy" id="1796992"/>
    <lineage>
        <taxon>Viruses</taxon>
        <taxon>Duplodnaviria</taxon>
        <taxon>Heunggongvirae</taxon>
        <taxon>Uroviricota</taxon>
        <taxon>Caudoviricetes</taxon>
        <taxon>Herelleviridae</taxon>
        <taxon>Bastillevirinae</taxon>
        <taxon>Shalavirus</taxon>
        <taxon>Shalavirus Shbh1</taxon>
    </lineage>
</organism>
<evidence type="ECO:0008006" key="3">
    <source>
        <dbReference type="Google" id="ProtNLM"/>
    </source>
</evidence>